<reference evidence="4" key="1">
    <citation type="submission" date="2016-02" db="EMBL/GenBank/DDBJ databases">
        <title>RNAseq analyses of the midgut from blood- or serum-fed Ixodes ricinus ticks.</title>
        <authorList>
            <person name="Perner J."/>
            <person name="Provaznik J."/>
            <person name="Schrenkova J."/>
            <person name="Urbanova V."/>
            <person name="Ribeiro J.M."/>
            <person name="Kopacek P."/>
        </authorList>
    </citation>
    <scope>NUCLEOTIDE SEQUENCE</scope>
    <source>
        <tissue evidence="4">Gut</tissue>
    </source>
</reference>
<keyword evidence="2 4" id="KW-0808">Transferase</keyword>
<accession>A0A131XY73</accession>
<sequence length="307" mass="35851">MTTPRRVPVTQDIDGEPCCIYFNPTLYRQVPTFEPQEGDIIQVSYPRSGTHWVQQIIQLILARGESVKTYNESFERVPFLEIMEVKSSSSPRHLRTHFSMSKLHLSPKAKYIYVARNPWDCCVSNYHLTRECPRINFMDGTFDDFLDAFLEAKVGFGDYFEHILSGYNHREDPNVFFITYEELQRNKQEVVLRLADFLGEEHKRVLEENGDVFEQVLEKSTVDFMKNILTMNPIELTECITNNSPRVQPVQVIGDQQVCQSTEIHILRKGVMGDWKQHFTRGNIEKMQTAIKERTKGSDIMKLWQCD</sequence>
<dbReference type="AlphaFoldDB" id="A0A131XY73"/>
<evidence type="ECO:0000256" key="1">
    <source>
        <dbReference type="ARBA" id="ARBA00005771"/>
    </source>
</evidence>
<protein>
    <submittedName>
        <fullName evidence="4">Putative salivary sulfotransferase</fullName>
    </submittedName>
</protein>
<name>A0A131XY73_IXORI</name>
<feature type="domain" description="Sulfotransferase" evidence="3">
    <location>
        <begin position="38"/>
        <end position="298"/>
    </location>
</feature>
<dbReference type="Gene3D" id="3.40.50.300">
    <property type="entry name" value="P-loop containing nucleotide triphosphate hydrolases"/>
    <property type="match status" value="1"/>
</dbReference>
<dbReference type="GO" id="GO:0008146">
    <property type="term" value="F:sulfotransferase activity"/>
    <property type="evidence" value="ECO:0007669"/>
    <property type="project" value="InterPro"/>
</dbReference>
<organism evidence="4">
    <name type="scientific">Ixodes ricinus</name>
    <name type="common">Common tick</name>
    <name type="synonym">Acarus ricinus</name>
    <dbReference type="NCBI Taxonomy" id="34613"/>
    <lineage>
        <taxon>Eukaryota</taxon>
        <taxon>Metazoa</taxon>
        <taxon>Ecdysozoa</taxon>
        <taxon>Arthropoda</taxon>
        <taxon>Chelicerata</taxon>
        <taxon>Arachnida</taxon>
        <taxon>Acari</taxon>
        <taxon>Parasitiformes</taxon>
        <taxon>Ixodida</taxon>
        <taxon>Ixodoidea</taxon>
        <taxon>Ixodidae</taxon>
        <taxon>Ixodinae</taxon>
        <taxon>Ixodes</taxon>
    </lineage>
</organism>
<dbReference type="InterPro" id="IPR000863">
    <property type="entry name" value="Sulfotransferase_dom"/>
</dbReference>
<comment type="similarity">
    <text evidence="1">Belongs to the sulfotransferase 1 family.</text>
</comment>
<evidence type="ECO:0000256" key="2">
    <source>
        <dbReference type="ARBA" id="ARBA00022679"/>
    </source>
</evidence>
<dbReference type="PANTHER" id="PTHR11783">
    <property type="entry name" value="SULFOTRANSFERASE SULT"/>
    <property type="match status" value="1"/>
</dbReference>
<proteinExistence type="evidence at transcript level"/>
<evidence type="ECO:0000313" key="4">
    <source>
        <dbReference type="EMBL" id="JAP70656.1"/>
    </source>
</evidence>
<dbReference type="InterPro" id="IPR027417">
    <property type="entry name" value="P-loop_NTPase"/>
</dbReference>
<dbReference type="EMBL" id="GEFM01005140">
    <property type="protein sequence ID" value="JAP70656.1"/>
    <property type="molecule type" value="mRNA"/>
</dbReference>
<dbReference type="Pfam" id="PF00685">
    <property type="entry name" value="Sulfotransfer_1"/>
    <property type="match status" value="1"/>
</dbReference>
<evidence type="ECO:0000259" key="3">
    <source>
        <dbReference type="Pfam" id="PF00685"/>
    </source>
</evidence>
<dbReference type="SUPFAM" id="SSF52540">
    <property type="entry name" value="P-loop containing nucleoside triphosphate hydrolases"/>
    <property type="match status" value="1"/>
</dbReference>